<comment type="caution">
    <text evidence="2">The sequence shown here is derived from an EMBL/GenBank/DDBJ whole genome shotgun (WGS) entry which is preliminary data.</text>
</comment>
<feature type="domain" description="PDZ" evidence="1">
    <location>
        <begin position="38"/>
        <end position="78"/>
    </location>
</feature>
<name>A0A8J7VUI0_9GAMM</name>
<dbReference type="Gene3D" id="2.30.42.10">
    <property type="match status" value="1"/>
</dbReference>
<dbReference type="SUPFAM" id="SSF50156">
    <property type="entry name" value="PDZ domain-like"/>
    <property type="match status" value="1"/>
</dbReference>
<dbReference type="InterPro" id="IPR036034">
    <property type="entry name" value="PDZ_sf"/>
</dbReference>
<gene>
    <name evidence="2" type="ORF">KB893_13320</name>
</gene>
<protein>
    <recommendedName>
        <fullName evidence="1">PDZ domain-containing protein</fullName>
    </recommendedName>
</protein>
<reference evidence="2" key="1">
    <citation type="submission" date="2021-04" db="EMBL/GenBank/DDBJ databases">
        <authorList>
            <person name="Karlyshev A.V."/>
        </authorList>
    </citation>
    <scope>NUCLEOTIDE SEQUENCE</scope>
    <source>
        <strain evidence="2">LMG 29479</strain>
    </source>
</reference>
<dbReference type="InterPro" id="IPR041489">
    <property type="entry name" value="PDZ_6"/>
</dbReference>
<dbReference type="AlphaFoldDB" id="A0A8J7VUI0"/>
<proteinExistence type="predicted"/>
<evidence type="ECO:0000313" key="2">
    <source>
        <dbReference type="EMBL" id="MBR0563487.1"/>
    </source>
</evidence>
<evidence type="ECO:0000259" key="1">
    <source>
        <dbReference type="Pfam" id="PF17820"/>
    </source>
</evidence>
<dbReference type="EMBL" id="JAGQFT010000137">
    <property type="protein sequence ID" value="MBR0563487.1"/>
    <property type="molecule type" value="Genomic_DNA"/>
</dbReference>
<accession>A0A8J7VUI0</accession>
<dbReference type="Pfam" id="PF17820">
    <property type="entry name" value="PDZ_6"/>
    <property type="match status" value="1"/>
</dbReference>
<sequence>MDAERLVAEAGLRVREQDGRVTGYTLIPRAGGRTLRAAGLQSGDILLAVNGQDLDAERLAELPRELAGRSSATLTIERGGERQTITLNTETP</sequence>
<organism evidence="2">
    <name type="scientific">Coralloluteibacterium stylophorae</name>
    <dbReference type="NCBI Taxonomy" id="1776034"/>
    <lineage>
        <taxon>Bacteria</taxon>
        <taxon>Pseudomonadati</taxon>
        <taxon>Pseudomonadota</taxon>
        <taxon>Gammaproteobacteria</taxon>
        <taxon>Lysobacterales</taxon>
        <taxon>Lysobacteraceae</taxon>
        <taxon>Coralloluteibacterium</taxon>
    </lineage>
</organism>